<protein>
    <submittedName>
        <fullName evidence="1">Uncharacterized protein</fullName>
    </submittedName>
</protein>
<comment type="caution">
    <text evidence="1">The sequence shown here is derived from an EMBL/GenBank/DDBJ whole genome shotgun (WGS) entry which is preliminary data.</text>
</comment>
<name>A0A5J4UC37_9EUKA</name>
<dbReference type="AlphaFoldDB" id="A0A5J4UC37"/>
<gene>
    <name evidence="1" type="ORF">EZS28_036992</name>
</gene>
<evidence type="ECO:0000313" key="2">
    <source>
        <dbReference type="Proteomes" id="UP000324800"/>
    </source>
</evidence>
<dbReference type="EMBL" id="SNRW01018288">
    <property type="protein sequence ID" value="KAA6367481.1"/>
    <property type="molecule type" value="Genomic_DNA"/>
</dbReference>
<accession>A0A5J4UC37</accession>
<proteinExistence type="predicted"/>
<sequence>MFSLEEVPPALPEEGPGYATKTFEATSVVTQSLSCVIHQIAGGDIYDVVCIIFKTFQASLLPVDDAQRKRESVISGFQYGITTEDILSEQSMLKFKKSANSVQPRQNTNQNPVLKITKFVIKKLNNRQKQCSASEIFTI</sequence>
<evidence type="ECO:0000313" key="1">
    <source>
        <dbReference type="EMBL" id="KAA6367481.1"/>
    </source>
</evidence>
<dbReference type="Proteomes" id="UP000324800">
    <property type="component" value="Unassembled WGS sequence"/>
</dbReference>
<reference evidence="1 2" key="1">
    <citation type="submission" date="2019-03" db="EMBL/GenBank/DDBJ databases">
        <title>Single cell metagenomics reveals metabolic interactions within the superorganism composed of flagellate Streblomastix strix and complex community of Bacteroidetes bacteria on its surface.</title>
        <authorList>
            <person name="Treitli S.C."/>
            <person name="Kolisko M."/>
            <person name="Husnik F."/>
            <person name="Keeling P."/>
            <person name="Hampl V."/>
        </authorList>
    </citation>
    <scope>NUCLEOTIDE SEQUENCE [LARGE SCALE GENOMIC DNA]</scope>
    <source>
        <strain evidence="1">ST1C</strain>
    </source>
</reference>
<organism evidence="1 2">
    <name type="scientific">Streblomastix strix</name>
    <dbReference type="NCBI Taxonomy" id="222440"/>
    <lineage>
        <taxon>Eukaryota</taxon>
        <taxon>Metamonada</taxon>
        <taxon>Preaxostyla</taxon>
        <taxon>Oxymonadida</taxon>
        <taxon>Streblomastigidae</taxon>
        <taxon>Streblomastix</taxon>
    </lineage>
</organism>